<feature type="binding site" evidence="4">
    <location>
        <position position="334"/>
    </location>
    <ligand>
        <name>Mg(2+)</name>
        <dbReference type="ChEBI" id="CHEBI:18420"/>
    </ligand>
</feature>
<dbReference type="PRINTS" id="PR01217">
    <property type="entry name" value="PRICHEXTENSN"/>
</dbReference>
<feature type="binding site" evidence="3">
    <location>
        <position position="356"/>
    </location>
    <ligand>
        <name>GTP</name>
        <dbReference type="ChEBI" id="CHEBI:37565"/>
    </ligand>
</feature>
<dbReference type="InterPro" id="IPR027417">
    <property type="entry name" value="P-loop_NTPase"/>
</dbReference>
<keyword evidence="1 3" id="KW-0547">Nucleotide-binding</keyword>
<dbReference type="AlphaFoldDB" id="A0A8H8DJ63"/>
<dbReference type="GO" id="GO:0003924">
    <property type="term" value="F:GTPase activity"/>
    <property type="evidence" value="ECO:0007669"/>
    <property type="project" value="InterPro"/>
</dbReference>
<keyword evidence="7" id="KW-1185">Reference proteome</keyword>
<evidence type="ECO:0000256" key="1">
    <source>
        <dbReference type="ARBA" id="ARBA00022741"/>
    </source>
</evidence>
<dbReference type="EMBL" id="JAEFCI010005035">
    <property type="protein sequence ID" value="KAG5460569.1"/>
    <property type="molecule type" value="Genomic_DNA"/>
</dbReference>
<feature type="compositionally biased region" description="Pro residues" evidence="5">
    <location>
        <begin position="96"/>
        <end position="118"/>
    </location>
</feature>
<dbReference type="PANTHER" id="PTHR45697">
    <property type="entry name" value="ADP-RIBOSYLATION FACTOR-LIKE PROTEIN 2-RELATED"/>
    <property type="match status" value="1"/>
</dbReference>
<protein>
    <submittedName>
        <fullName evidence="6">ADP-ribosylation factor family-domain-containing protein</fullName>
    </submittedName>
</protein>
<dbReference type="Proteomes" id="UP000673691">
    <property type="component" value="Unassembled WGS sequence"/>
</dbReference>
<dbReference type="GO" id="GO:0005525">
    <property type="term" value="F:GTP binding"/>
    <property type="evidence" value="ECO:0007669"/>
    <property type="project" value="UniProtKB-KW"/>
</dbReference>
<feature type="binding site" evidence="3">
    <location>
        <begin position="310"/>
        <end position="317"/>
    </location>
    <ligand>
        <name>GTP</name>
        <dbReference type="ChEBI" id="CHEBI:37565"/>
    </ligand>
</feature>
<keyword evidence="4" id="KW-0479">Metal-binding</keyword>
<organism evidence="6 7">
    <name type="scientific">Olpidium bornovanus</name>
    <dbReference type="NCBI Taxonomy" id="278681"/>
    <lineage>
        <taxon>Eukaryota</taxon>
        <taxon>Fungi</taxon>
        <taxon>Fungi incertae sedis</taxon>
        <taxon>Olpidiomycota</taxon>
        <taxon>Olpidiomycotina</taxon>
        <taxon>Olpidiomycetes</taxon>
        <taxon>Olpidiales</taxon>
        <taxon>Olpidiaceae</taxon>
        <taxon>Olpidium</taxon>
    </lineage>
</organism>
<feature type="binding site" evidence="4">
    <location>
        <position position="317"/>
    </location>
    <ligand>
        <name>Mg(2+)</name>
        <dbReference type="ChEBI" id="CHEBI:18420"/>
    </ligand>
</feature>
<feature type="compositionally biased region" description="Basic and acidic residues" evidence="5">
    <location>
        <begin position="124"/>
        <end position="134"/>
    </location>
</feature>
<evidence type="ECO:0000256" key="5">
    <source>
        <dbReference type="SAM" id="MobiDB-lite"/>
    </source>
</evidence>
<accession>A0A8H8DJ63</accession>
<dbReference type="InterPro" id="IPR006689">
    <property type="entry name" value="Small_GTPase_ARF/SAR"/>
</dbReference>
<name>A0A8H8DJ63_9FUNG</name>
<evidence type="ECO:0000256" key="2">
    <source>
        <dbReference type="ARBA" id="ARBA00023134"/>
    </source>
</evidence>
<dbReference type="InterPro" id="IPR044612">
    <property type="entry name" value="ARL2/3"/>
</dbReference>
<evidence type="ECO:0000313" key="7">
    <source>
        <dbReference type="Proteomes" id="UP000673691"/>
    </source>
</evidence>
<feature type="compositionally biased region" description="Basic and acidic residues" evidence="5">
    <location>
        <begin position="71"/>
        <end position="81"/>
    </location>
</feature>
<reference evidence="6 7" key="1">
    <citation type="journal article" name="Sci. Rep.">
        <title>Genome-scale phylogenetic analyses confirm Olpidium as the closest living zoosporic fungus to the non-flagellated, terrestrial fungi.</title>
        <authorList>
            <person name="Chang Y."/>
            <person name="Rochon D."/>
            <person name="Sekimoto S."/>
            <person name="Wang Y."/>
            <person name="Chovatia M."/>
            <person name="Sandor L."/>
            <person name="Salamov A."/>
            <person name="Grigoriev I.V."/>
            <person name="Stajich J.E."/>
            <person name="Spatafora J.W."/>
        </authorList>
    </citation>
    <scope>NUCLEOTIDE SEQUENCE [LARGE SCALE GENOMIC DNA]</scope>
    <source>
        <strain evidence="6">S191</strain>
    </source>
</reference>
<feature type="region of interest" description="Disordered" evidence="5">
    <location>
        <begin position="53"/>
        <end position="194"/>
    </location>
</feature>
<dbReference type="GO" id="GO:0046872">
    <property type="term" value="F:metal ion binding"/>
    <property type="evidence" value="ECO:0007669"/>
    <property type="project" value="UniProtKB-KW"/>
</dbReference>
<evidence type="ECO:0000313" key="6">
    <source>
        <dbReference type="EMBL" id="KAG5460569.1"/>
    </source>
</evidence>
<evidence type="ECO:0000256" key="4">
    <source>
        <dbReference type="PIRSR" id="PIRSR606689-2"/>
    </source>
</evidence>
<evidence type="ECO:0000256" key="3">
    <source>
        <dbReference type="PIRSR" id="PIRSR606689-1"/>
    </source>
</evidence>
<proteinExistence type="predicted"/>
<feature type="compositionally biased region" description="Pro residues" evidence="5">
    <location>
        <begin position="162"/>
        <end position="187"/>
    </location>
</feature>
<sequence length="379" mass="41487">MTLFCRTRVPLRLPLISFSLPPSPSLPLPSPPPSPVLSVEPLIQTTRRICRPARPGATTSLILPPPTSLSRPEKREKEENLGLRPTGKHVLVASSRPPPTPHSPLPPPLLPSPAPPTNNQPTQTDEHVAGDAKSKQIPAPSSSPSPPASQRKKQAAHAENTSPPPLPDFGPPPARPFPERTLPPPAPRTTTNINNTTSHNGLLLSFPTPHLSPLPPIPHVPPFAARIRFLPNRPPPGPFPRFPIDHAPISVARAVISLSLSLSPFLPFSLSPSPHSLPFLRAFVSPPQGLLSLLRKLRRTEREIRILLLGLDNAGKTSILKRLTSEEITEVKPTQGFNVKSLQQDGFKMNVWDIGGGFSRCVGRGRKRFFFYFVPWHRM</sequence>
<dbReference type="SUPFAM" id="SSF52540">
    <property type="entry name" value="P-loop containing nucleoside triphosphate hydrolases"/>
    <property type="match status" value="1"/>
</dbReference>
<keyword evidence="2 3" id="KW-0342">GTP-binding</keyword>
<gene>
    <name evidence="6" type="ORF">BJ554DRAFT_7368</name>
</gene>
<keyword evidence="4" id="KW-0460">Magnesium</keyword>
<dbReference type="Pfam" id="PF00025">
    <property type="entry name" value="Arf"/>
    <property type="match status" value="1"/>
</dbReference>
<comment type="caution">
    <text evidence="6">The sequence shown here is derived from an EMBL/GenBank/DDBJ whole genome shotgun (WGS) entry which is preliminary data.</text>
</comment>
<dbReference type="Gene3D" id="3.40.50.300">
    <property type="entry name" value="P-loop containing nucleotide triphosphate hydrolases"/>
    <property type="match status" value="1"/>
</dbReference>